<keyword evidence="1" id="KW-0812">Transmembrane</keyword>
<keyword evidence="3" id="KW-1185">Reference proteome</keyword>
<name>C4JX68_UNCRE</name>
<organism evidence="2 3">
    <name type="scientific">Uncinocarpus reesii (strain UAMH 1704)</name>
    <dbReference type="NCBI Taxonomy" id="336963"/>
    <lineage>
        <taxon>Eukaryota</taxon>
        <taxon>Fungi</taxon>
        <taxon>Dikarya</taxon>
        <taxon>Ascomycota</taxon>
        <taxon>Pezizomycotina</taxon>
        <taxon>Eurotiomycetes</taxon>
        <taxon>Eurotiomycetidae</taxon>
        <taxon>Onygenales</taxon>
        <taxon>Onygenaceae</taxon>
        <taxon>Uncinocarpus</taxon>
    </lineage>
</organism>
<dbReference type="RefSeq" id="XP_002583274.1">
    <property type="nucleotide sequence ID" value="XM_002583228.1"/>
</dbReference>
<keyword evidence="1" id="KW-1133">Transmembrane helix</keyword>
<feature type="transmembrane region" description="Helical" evidence="1">
    <location>
        <begin position="101"/>
        <end position="119"/>
    </location>
</feature>
<proteinExistence type="predicted"/>
<dbReference type="GeneID" id="8441594"/>
<reference evidence="3" key="1">
    <citation type="journal article" date="2009" name="Genome Res.">
        <title>Comparative genomic analyses of the human fungal pathogens Coccidioides and their relatives.</title>
        <authorList>
            <person name="Sharpton T.J."/>
            <person name="Stajich J.E."/>
            <person name="Rounsley S.D."/>
            <person name="Gardner M.J."/>
            <person name="Wortman J.R."/>
            <person name="Jordar V.S."/>
            <person name="Maiti R."/>
            <person name="Kodira C.D."/>
            <person name="Neafsey D.E."/>
            <person name="Zeng Q."/>
            <person name="Hung C.-Y."/>
            <person name="McMahan C."/>
            <person name="Muszewska A."/>
            <person name="Grynberg M."/>
            <person name="Mandel M.A."/>
            <person name="Kellner E.M."/>
            <person name="Barker B.M."/>
            <person name="Galgiani J.N."/>
            <person name="Orbach M.J."/>
            <person name="Kirkland T.N."/>
            <person name="Cole G.T."/>
            <person name="Henn M.R."/>
            <person name="Birren B.W."/>
            <person name="Taylor J.W."/>
        </authorList>
    </citation>
    <scope>NUCLEOTIDE SEQUENCE [LARGE SCALE GENOMIC DNA]</scope>
    <source>
        <strain evidence="3">UAMH 1704</strain>
    </source>
</reference>
<dbReference type="KEGG" id="ure:UREG_06241"/>
<dbReference type="Proteomes" id="UP000002058">
    <property type="component" value="Unassembled WGS sequence"/>
</dbReference>
<gene>
    <name evidence="2" type="ORF">UREG_06241</name>
</gene>
<sequence>MATPTETLSQATTIQAISSTFPLLKPQPAIVVEKTPDCGRKLISKWFKRPSEPSEYDFPEKLAEEGRVEDTSTKKSTRRFKLRRCELCRCELFGEDWQETWTINGLLLIFGGVGLYLLWRLFVQSEFI</sequence>
<dbReference type="HOGENOM" id="CLU_1961209_0_0_1"/>
<dbReference type="InParanoid" id="C4JX68"/>
<protein>
    <submittedName>
        <fullName evidence="2">Uncharacterized protein</fullName>
    </submittedName>
</protein>
<dbReference type="VEuPathDB" id="FungiDB:UREG_06241"/>
<evidence type="ECO:0000313" key="2">
    <source>
        <dbReference type="EMBL" id="EEP81376.1"/>
    </source>
</evidence>
<keyword evidence="1" id="KW-0472">Membrane</keyword>
<dbReference type="AlphaFoldDB" id="C4JX68"/>
<evidence type="ECO:0000313" key="3">
    <source>
        <dbReference type="Proteomes" id="UP000002058"/>
    </source>
</evidence>
<accession>C4JX68</accession>
<dbReference type="EMBL" id="CH476618">
    <property type="protein sequence ID" value="EEP81376.1"/>
    <property type="molecule type" value="Genomic_DNA"/>
</dbReference>
<evidence type="ECO:0000256" key="1">
    <source>
        <dbReference type="SAM" id="Phobius"/>
    </source>
</evidence>